<keyword evidence="3" id="KW-1185">Reference proteome</keyword>
<dbReference type="EMBL" id="JAGINS010000001">
    <property type="protein sequence ID" value="MBP2363304.1"/>
    <property type="molecule type" value="Genomic_DNA"/>
</dbReference>
<protein>
    <submittedName>
        <fullName evidence="2">Uncharacterized protein</fullName>
    </submittedName>
</protein>
<reference evidence="2 3" key="1">
    <citation type="submission" date="2021-03" db="EMBL/GenBank/DDBJ databases">
        <title>Sequencing the genomes of 1000 actinobacteria strains.</title>
        <authorList>
            <person name="Klenk H.-P."/>
        </authorList>
    </citation>
    <scope>NUCLEOTIDE SEQUENCE [LARGE SCALE GENOMIC DNA]</scope>
    <source>
        <strain evidence="2 3">DSM 40843</strain>
    </source>
</reference>
<feature type="compositionally biased region" description="Basic and acidic residues" evidence="1">
    <location>
        <begin position="25"/>
        <end position="34"/>
    </location>
</feature>
<sequence>MAEDERQDRPGRRDGPDVDEVDPEAAERDAEVRKPRERRLLRRPVELVRAGPSPSCR</sequence>
<evidence type="ECO:0000256" key="1">
    <source>
        <dbReference type="SAM" id="MobiDB-lite"/>
    </source>
</evidence>
<organism evidence="2 3">
    <name type="scientific">Streptomyces clavifer</name>
    <dbReference type="NCBI Taxonomy" id="68188"/>
    <lineage>
        <taxon>Bacteria</taxon>
        <taxon>Bacillati</taxon>
        <taxon>Actinomycetota</taxon>
        <taxon>Actinomycetes</taxon>
        <taxon>Kitasatosporales</taxon>
        <taxon>Streptomycetaceae</taxon>
        <taxon>Streptomyces</taxon>
    </lineage>
</organism>
<evidence type="ECO:0000313" key="2">
    <source>
        <dbReference type="EMBL" id="MBP2363304.1"/>
    </source>
</evidence>
<feature type="region of interest" description="Disordered" evidence="1">
    <location>
        <begin position="1"/>
        <end position="39"/>
    </location>
</feature>
<evidence type="ECO:0000313" key="3">
    <source>
        <dbReference type="Proteomes" id="UP001519311"/>
    </source>
</evidence>
<proteinExistence type="predicted"/>
<dbReference type="Proteomes" id="UP001519311">
    <property type="component" value="Unassembled WGS sequence"/>
</dbReference>
<accession>A0ABS4VH99</accession>
<feature type="compositionally biased region" description="Basic and acidic residues" evidence="1">
    <location>
        <begin position="1"/>
        <end position="16"/>
    </location>
</feature>
<gene>
    <name evidence="2" type="ORF">JOF59_005704</name>
</gene>
<name>A0ABS4VH99_9ACTN</name>
<comment type="caution">
    <text evidence="2">The sequence shown here is derived from an EMBL/GenBank/DDBJ whole genome shotgun (WGS) entry which is preliminary data.</text>
</comment>